<dbReference type="EMBL" id="CAUEEQ010032858">
    <property type="protein sequence ID" value="CAJ0951127.1"/>
    <property type="molecule type" value="Genomic_DNA"/>
</dbReference>
<comment type="caution">
    <text evidence="1">The sequence shown here is derived from an EMBL/GenBank/DDBJ whole genome shotgun (WGS) entry which is preliminary data.</text>
</comment>
<gene>
    <name evidence="1" type="ORF">RIMI_LOCUS13331106</name>
</gene>
<dbReference type="Gene3D" id="1.20.870.10">
    <property type="entry name" value="Son of sevenless (SoS) protein Chain: S domain 1"/>
    <property type="match status" value="2"/>
</dbReference>
<accession>A0ABN9LUI8</accession>
<protein>
    <submittedName>
        <fullName evidence="1">Uncharacterized protein</fullName>
    </submittedName>
</protein>
<reference evidence="1" key="1">
    <citation type="submission" date="2023-07" db="EMBL/GenBank/DDBJ databases">
        <authorList>
            <person name="Stuckert A."/>
        </authorList>
    </citation>
    <scope>NUCLEOTIDE SEQUENCE</scope>
</reference>
<organism evidence="1 2">
    <name type="scientific">Ranitomeya imitator</name>
    <name type="common">mimic poison frog</name>
    <dbReference type="NCBI Taxonomy" id="111125"/>
    <lineage>
        <taxon>Eukaryota</taxon>
        <taxon>Metazoa</taxon>
        <taxon>Chordata</taxon>
        <taxon>Craniata</taxon>
        <taxon>Vertebrata</taxon>
        <taxon>Euteleostomi</taxon>
        <taxon>Amphibia</taxon>
        <taxon>Batrachia</taxon>
        <taxon>Anura</taxon>
        <taxon>Neobatrachia</taxon>
        <taxon>Hyloidea</taxon>
        <taxon>Dendrobatidae</taxon>
        <taxon>Dendrobatinae</taxon>
        <taxon>Ranitomeya</taxon>
    </lineage>
</organism>
<sequence>MGSSTFRKAATLDELLYTCIGMFDEKGDLNDNNLLPRNVLLMHRWYWIVEFPAEFNLDLGLIQMTEEFRELASQLGYEEHINLIDISSM</sequence>
<proteinExistence type="predicted"/>
<evidence type="ECO:0000313" key="1">
    <source>
        <dbReference type="EMBL" id="CAJ0951127.1"/>
    </source>
</evidence>
<dbReference type="Proteomes" id="UP001176940">
    <property type="component" value="Unassembled WGS sequence"/>
</dbReference>
<evidence type="ECO:0000313" key="2">
    <source>
        <dbReference type="Proteomes" id="UP001176940"/>
    </source>
</evidence>
<keyword evidence="2" id="KW-1185">Reference proteome</keyword>
<name>A0ABN9LUI8_9NEOB</name>